<dbReference type="InterPro" id="IPR036291">
    <property type="entry name" value="NAD(P)-bd_dom_sf"/>
</dbReference>
<dbReference type="Gene3D" id="3.40.50.720">
    <property type="entry name" value="NAD(P)-binding Rossmann-like Domain"/>
    <property type="match status" value="1"/>
</dbReference>
<dbReference type="Pfam" id="PF01370">
    <property type="entry name" value="Epimerase"/>
    <property type="match status" value="1"/>
</dbReference>
<evidence type="ECO:0000256" key="1">
    <source>
        <dbReference type="ARBA" id="ARBA00007637"/>
    </source>
</evidence>
<dbReference type="EMBL" id="UINC01039627">
    <property type="protein sequence ID" value="SVB38389.1"/>
    <property type="molecule type" value="Genomic_DNA"/>
</dbReference>
<feature type="domain" description="NAD-dependent epimerase/dehydratase" evidence="2">
    <location>
        <begin position="1"/>
        <end position="234"/>
    </location>
</feature>
<dbReference type="AlphaFoldDB" id="A0A382DJN8"/>
<gene>
    <name evidence="3" type="ORF">METZ01_LOCUS191243</name>
</gene>
<comment type="similarity">
    <text evidence="1">Belongs to the NAD(P)-dependent epimerase/dehydratase family.</text>
</comment>
<dbReference type="SUPFAM" id="SSF51735">
    <property type="entry name" value="NAD(P)-binding Rossmann-fold domains"/>
    <property type="match status" value="1"/>
</dbReference>
<protein>
    <recommendedName>
        <fullName evidence="2">NAD-dependent epimerase/dehydratase domain-containing protein</fullName>
    </recommendedName>
</protein>
<evidence type="ECO:0000259" key="2">
    <source>
        <dbReference type="Pfam" id="PF01370"/>
    </source>
</evidence>
<accession>A0A382DJN8</accession>
<sequence>MVTGGAGFIGSHIVEALVHHGADVTVVDHMNGPRETNLASVRNRIRLIRMDIRHPEFASLLIDSPFHVIFHFAAPASVSRSVEAPYVDFEQGLQSTVQLLELLRESCPNTVLITASAAAVYGNPVKLPMEESDPTFPISPYGVSKLSIERYVSVYSQLYGVHAASLRFFSLYGPRQRQLVVYDLIAKLVNDPDNLMLLGDGTEMRDLIYIDDAVRAVLAVYEHGALEGEVYNIASGKSHAIMDVARAVASALNADPKFTFTERRTGDPITWCAEIEKIGRLGFQPLVALQDGISQTVAWYRETVVGKRA</sequence>
<evidence type="ECO:0000313" key="3">
    <source>
        <dbReference type="EMBL" id="SVB38389.1"/>
    </source>
</evidence>
<organism evidence="3">
    <name type="scientific">marine metagenome</name>
    <dbReference type="NCBI Taxonomy" id="408172"/>
    <lineage>
        <taxon>unclassified sequences</taxon>
        <taxon>metagenomes</taxon>
        <taxon>ecological metagenomes</taxon>
    </lineage>
</organism>
<proteinExistence type="inferred from homology"/>
<dbReference type="InterPro" id="IPR001509">
    <property type="entry name" value="Epimerase_deHydtase"/>
</dbReference>
<reference evidence="3" key="1">
    <citation type="submission" date="2018-05" db="EMBL/GenBank/DDBJ databases">
        <authorList>
            <person name="Lanie J.A."/>
            <person name="Ng W.-L."/>
            <person name="Kazmierczak K.M."/>
            <person name="Andrzejewski T.M."/>
            <person name="Davidsen T.M."/>
            <person name="Wayne K.J."/>
            <person name="Tettelin H."/>
            <person name="Glass J.I."/>
            <person name="Rusch D."/>
            <person name="Podicherti R."/>
            <person name="Tsui H.-C.T."/>
            <person name="Winkler M.E."/>
        </authorList>
    </citation>
    <scope>NUCLEOTIDE SEQUENCE</scope>
</reference>
<dbReference type="PANTHER" id="PTHR43000">
    <property type="entry name" value="DTDP-D-GLUCOSE 4,6-DEHYDRATASE-RELATED"/>
    <property type="match status" value="1"/>
</dbReference>
<name>A0A382DJN8_9ZZZZ</name>